<name>A0A2G2ZAT1_CAPAN</name>
<reference evidence="3 4" key="1">
    <citation type="journal article" date="2014" name="Nat. Genet.">
        <title>Genome sequence of the hot pepper provides insights into the evolution of pungency in Capsicum species.</title>
        <authorList>
            <person name="Kim S."/>
            <person name="Park M."/>
            <person name="Yeom S.I."/>
            <person name="Kim Y.M."/>
            <person name="Lee J.M."/>
            <person name="Lee H.A."/>
            <person name="Seo E."/>
            <person name="Choi J."/>
            <person name="Cheong K."/>
            <person name="Kim K.T."/>
            <person name="Jung K."/>
            <person name="Lee G.W."/>
            <person name="Oh S.K."/>
            <person name="Bae C."/>
            <person name="Kim S.B."/>
            <person name="Lee H.Y."/>
            <person name="Kim S.Y."/>
            <person name="Kim M.S."/>
            <person name="Kang B.C."/>
            <person name="Jo Y.D."/>
            <person name="Yang H.B."/>
            <person name="Jeong H.J."/>
            <person name="Kang W.H."/>
            <person name="Kwon J.K."/>
            <person name="Shin C."/>
            <person name="Lim J.Y."/>
            <person name="Park J.H."/>
            <person name="Huh J.H."/>
            <person name="Kim J.S."/>
            <person name="Kim B.D."/>
            <person name="Cohen O."/>
            <person name="Paran I."/>
            <person name="Suh M.C."/>
            <person name="Lee S.B."/>
            <person name="Kim Y.K."/>
            <person name="Shin Y."/>
            <person name="Noh S.J."/>
            <person name="Park J."/>
            <person name="Seo Y.S."/>
            <person name="Kwon S.Y."/>
            <person name="Kim H.A."/>
            <person name="Park J.M."/>
            <person name="Kim H.J."/>
            <person name="Choi S.B."/>
            <person name="Bosland P.W."/>
            <person name="Reeves G."/>
            <person name="Jo S.H."/>
            <person name="Lee B.W."/>
            <person name="Cho H.T."/>
            <person name="Choi H.S."/>
            <person name="Lee M.S."/>
            <person name="Yu Y."/>
            <person name="Do Choi Y."/>
            <person name="Park B.S."/>
            <person name="van Deynze A."/>
            <person name="Ashrafi H."/>
            <person name="Hill T."/>
            <person name="Kim W.T."/>
            <person name="Pai H.S."/>
            <person name="Ahn H.K."/>
            <person name="Yeam I."/>
            <person name="Giovannoni J.J."/>
            <person name="Rose J.K."/>
            <person name="Sorensen I."/>
            <person name="Lee S.J."/>
            <person name="Kim R.W."/>
            <person name="Choi I.Y."/>
            <person name="Choi B.S."/>
            <person name="Lim J.S."/>
            <person name="Lee Y.H."/>
            <person name="Choi D."/>
        </authorList>
    </citation>
    <scope>NUCLEOTIDE SEQUENCE [LARGE SCALE GENOMIC DNA]</scope>
    <source>
        <strain evidence="4">cv. CM334</strain>
    </source>
</reference>
<comment type="caution">
    <text evidence="3">The sequence shown here is derived from an EMBL/GenBank/DDBJ whole genome shotgun (WGS) entry which is preliminary data.</text>
</comment>
<keyword evidence="4" id="KW-1185">Reference proteome</keyword>
<reference evidence="3 4" key="2">
    <citation type="journal article" date="2017" name="Genome Biol.">
        <title>New reference genome sequences of hot pepper reveal the massive evolution of plant disease-resistance genes by retroduplication.</title>
        <authorList>
            <person name="Kim S."/>
            <person name="Park J."/>
            <person name="Yeom S.I."/>
            <person name="Kim Y.M."/>
            <person name="Seo E."/>
            <person name="Kim K.T."/>
            <person name="Kim M.S."/>
            <person name="Lee J.M."/>
            <person name="Cheong K."/>
            <person name="Shin H.S."/>
            <person name="Kim S.B."/>
            <person name="Han K."/>
            <person name="Lee J."/>
            <person name="Park M."/>
            <person name="Lee H.A."/>
            <person name="Lee H.Y."/>
            <person name="Lee Y."/>
            <person name="Oh S."/>
            <person name="Lee J.H."/>
            <person name="Choi E."/>
            <person name="Choi E."/>
            <person name="Lee S.E."/>
            <person name="Jeon J."/>
            <person name="Kim H."/>
            <person name="Choi G."/>
            <person name="Song H."/>
            <person name="Lee J."/>
            <person name="Lee S.C."/>
            <person name="Kwon J.K."/>
            <person name="Lee H.Y."/>
            <person name="Koo N."/>
            <person name="Hong Y."/>
            <person name="Kim R.W."/>
            <person name="Kang W.H."/>
            <person name="Huh J.H."/>
            <person name="Kang B.C."/>
            <person name="Yang T.J."/>
            <person name="Lee Y.H."/>
            <person name="Bennetzen J.L."/>
            <person name="Choi D."/>
        </authorList>
    </citation>
    <scope>NUCLEOTIDE SEQUENCE [LARGE SCALE GENOMIC DNA]</scope>
    <source>
        <strain evidence="4">cv. CM334</strain>
    </source>
</reference>
<dbReference type="STRING" id="4072.A0A2G2ZAT1"/>
<dbReference type="PANTHER" id="PTHR18934:SF213">
    <property type="entry name" value="3'-5' RNA HELICASE YTHDC2"/>
    <property type="match status" value="1"/>
</dbReference>
<dbReference type="Gene3D" id="3.40.50.300">
    <property type="entry name" value="P-loop containing nucleotide triphosphate hydrolases"/>
    <property type="match status" value="1"/>
</dbReference>
<gene>
    <name evidence="3" type="ORF">T459_17169</name>
</gene>
<protein>
    <recommendedName>
        <fullName evidence="1">RNA helicase</fullName>
        <ecNumber evidence="1">3.6.4.13</ecNumber>
    </recommendedName>
</protein>
<comment type="catalytic activity">
    <reaction evidence="2">
        <text>ATP + H2O = ADP + phosphate + H(+)</text>
        <dbReference type="Rhea" id="RHEA:13065"/>
        <dbReference type="ChEBI" id="CHEBI:15377"/>
        <dbReference type="ChEBI" id="CHEBI:15378"/>
        <dbReference type="ChEBI" id="CHEBI:30616"/>
        <dbReference type="ChEBI" id="CHEBI:43474"/>
        <dbReference type="ChEBI" id="CHEBI:456216"/>
        <dbReference type="EC" id="3.6.4.13"/>
    </reaction>
</comment>
<dbReference type="CDD" id="cd17917">
    <property type="entry name" value="DEXHc_RHA-like"/>
    <property type="match status" value="1"/>
</dbReference>
<dbReference type="SUPFAM" id="SSF52540">
    <property type="entry name" value="P-loop containing nucleoside triphosphate hydrolases"/>
    <property type="match status" value="1"/>
</dbReference>
<evidence type="ECO:0000256" key="1">
    <source>
        <dbReference type="ARBA" id="ARBA00012552"/>
    </source>
</evidence>
<evidence type="ECO:0000313" key="3">
    <source>
        <dbReference type="EMBL" id="PHT79117.1"/>
    </source>
</evidence>
<accession>A0A2G2ZAT1</accession>
<dbReference type="EC" id="3.6.4.13" evidence="1"/>
<dbReference type="Gramene" id="PHT79117">
    <property type="protein sequence ID" value="PHT79117"/>
    <property type="gene ID" value="T459_17169"/>
</dbReference>
<dbReference type="GO" id="GO:0003724">
    <property type="term" value="F:RNA helicase activity"/>
    <property type="evidence" value="ECO:0007669"/>
    <property type="project" value="UniProtKB-EC"/>
</dbReference>
<sequence length="424" mass="48051">MKLGHTDGGRKLYFVGYTELDDDGHLFYPLEIKVYDIPKRKWMDSIPKLKAPTCYPLVFFIDHWLYVISFDIPEGGQPQPHFEMLNISYLSKGWVSLPLPNTLFFKDQTWYTYTIGKPLTPLTGHLLSLSWWDHLVIVENHLYSFQRNKSQFLLIIRDLESIPDNKVDEGTIICEFDVTNTVHQDVLNDKRALYSLRYLGKKGSCRRFFVAILYSPRNYHSLVSTCTLDLSDEFKVQKSSCQNKPLNPGPYLMHPLQCEVLCESNTTQFIKDGDTIVSSDGTLVPLTDKSGVLKVIQPGIVCVWVMLIWTYAMEEAGACYGSGSWLTSDNYLHQDTISMLGCPLQISVLVFSGETGCGKTTQLPQSILQEEISFLHGADCNIICTQPRRISAISVAARICSEKGEDLGDTVGYQIPVQSKRYHT</sequence>
<dbReference type="Proteomes" id="UP000222542">
    <property type="component" value="Unassembled WGS sequence"/>
</dbReference>
<proteinExistence type="predicted"/>
<dbReference type="EMBL" id="AYRZ02000006">
    <property type="protein sequence ID" value="PHT79117.1"/>
    <property type="molecule type" value="Genomic_DNA"/>
</dbReference>
<dbReference type="AlphaFoldDB" id="A0A2G2ZAT1"/>
<dbReference type="InterPro" id="IPR027417">
    <property type="entry name" value="P-loop_NTPase"/>
</dbReference>
<evidence type="ECO:0000256" key="2">
    <source>
        <dbReference type="ARBA" id="ARBA00047984"/>
    </source>
</evidence>
<dbReference type="GO" id="GO:0004386">
    <property type="term" value="F:helicase activity"/>
    <property type="evidence" value="ECO:0000318"/>
    <property type="project" value="GO_Central"/>
</dbReference>
<dbReference type="PANTHER" id="PTHR18934">
    <property type="entry name" value="ATP-DEPENDENT RNA HELICASE"/>
    <property type="match status" value="1"/>
</dbReference>
<evidence type="ECO:0000313" key="4">
    <source>
        <dbReference type="Proteomes" id="UP000222542"/>
    </source>
</evidence>
<organism evidence="3 4">
    <name type="scientific">Capsicum annuum</name>
    <name type="common">Capsicum pepper</name>
    <dbReference type="NCBI Taxonomy" id="4072"/>
    <lineage>
        <taxon>Eukaryota</taxon>
        <taxon>Viridiplantae</taxon>
        <taxon>Streptophyta</taxon>
        <taxon>Embryophyta</taxon>
        <taxon>Tracheophyta</taxon>
        <taxon>Spermatophyta</taxon>
        <taxon>Magnoliopsida</taxon>
        <taxon>eudicotyledons</taxon>
        <taxon>Gunneridae</taxon>
        <taxon>Pentapetalae</taxon>
        <taxon>asterids</taxon>
        <taxon>lamiids</taxon>
        <taxon>Solanales</taxon>
        <taxon>Solanaceae</taxon>
        <taxon>Solanoideae</taxon>
        <taxon>Capsiceae</taxon>
        <taxon>Capsicum</taxon>
    </lineage>
</organism>
<dbReference type="GO" id="GO:0003723">
    <property type="term" value="F:RNA binding"/>
    <property type="evidence" value="ECO:0000318"/>
    <property type="project" value="GO_Central"/>
</dbReference>